<feature type="domain" description="Insecticide toxin TcdB middle/C-terminal" evidence="5">
    <location>
        <begin position="823"/>
        <end position="966"/>
    </location>
</feature>
<keyword evidence="2" id="KW-0964">Secreted</keyword>
<dbReference type="Pfam" id="PF12255">
    <property type="entry name" value="TcdB_toxin_midC"/>
    <property type="match status" value="1"/>
</dbReference>
<dbReference type="NCBIfam" id="TIGR03696">
    <property type="entry name" value="Rhs_assc_core"/>
    <property type="match status" value="1"/>
</dbReference>
<evidence type="ECO:0000256" key="4">
    <source>
        <dbReference type="SAM" id="MobiDB-lite"/>
    </source>
</evidence>
<evidence type="ECO:0000259" key="5">
    <source>
        <dbReference type="Pfam" id="PF12255"/>
    </source>
</evidence>
<reference evidence="7 8" key="1">
    <citation type="submission" date="2023-11" db="EMBL/GenBank/DDBJ databases">
        <authorList>
            <person name="Ouyang M.-Y."/>
        </authorList>
    </citation>
    <scope>NUCLEOTIDE SEQUENCE [LARGE SCALE GENOMIC DNA]</scope>
    <source>
        <strain evidence="7 8">OY6</strain>
    </source>
</reference>
<feature type="region of interest" description="Disordered" evidence="4">
    <location>
        <begin position="2265"/>
        <end position="2330"/>
    </location>
</feature>
<dbReference type="Pfam" id="PF03534">
    <property type="entry name" value="SpvB"/>
    <property type="match status" value="2"/>
</dbReference>
<organism evidence="7 8">
    <name type="scientific">Methylomonas defluvii</name>
    <dbReference type="NCBI Taxonomy" id="3045149"/>
    <lineage>
        <taxon>Bacteria</taxon>
        <taxon>Pseudomonadati</taxon>
        <taxon>Pseudomonadota</taxon>
        <taxon>Gammaproteobacteria</taxon>
        <taxon>Methylococcales</taxon>
        <taxon>Methylococcaceae</taxon>
        <taxon>Methylomonas</taxon>
    </lineage>
</organism>
<dbReference type="InterPro" id="IPR050708">
    <property type="entry name" value="T6SS_VgrG/RHS"/>
</dbReference>
<gene>
    <name evidence="7" type="ORF">QLH52_05890</name>
</gene>
<evidence type="ECO:0000256" key="3">
    <source>
        <dbReference type="ARBA" id="ARBA00023026"/>
    </source>
</evidence>
<keyword evidence="8" id="KW-1185">Reference proteome</keyword>
<dbReference type="InterPro" id="IPR022044">
    <property type="entry name" value="TcdB_toxin_mid/C"/>
</dbReference>
<dbReference type="InterPro" id="IPR003284">
    <property type="entry name" value="Sal_SpvB"/>
</dbReference>
<dbReference type="InterPro" id="IPR028994">
    <property type="entry name" value="Integrin_alpha_N"/>
</dbReference>
<dbReference type="RefSeq" id="WP_319960901.1">
    <property type="nucleotide sequence ID" value="NZ_JAXARY010000004.1"/>
</dbReference>
<dbReference type="PANTHER" id="PTHR32305:SF15">
    <property type="entry name" value="PROTEIN RHSA-RELATED"/>
    <property type="match status" value="1"/>
</dbReference>
<evidence type="ECO:0000313" key="7">
    <source>
        <dbReference type="EMBL" id="MDX8126804.1"/>
    </source>
</evidence>
<evidence type="ECO:0000256" key="1">
    <source>
        <dbReference type="ARBA" id="ARBA00004613"/>
    </source>
</evidence>
<feature type="domain" description="Insecticide toxin TcdB middle/N-terminal" evidence="6">
    <location>
        <begin position="606"/>
        <end position="738"/>
    </location>
</feature>
<evidence type="ECO:0000313" key="8">
    <source>
        <dbReference type="Proteomes" id="UP001284537"/>
    </source>
</evidence>
<evidence type="ECO:0000259" key="6">
    <source>
        <dbReference type="Pfam" id="PF12256"/>
    </source>
</evidence>
<comment type="subcellular location">
    <subcellularLocation>
        <location evidence="1">Secreted</location>
    </subcellularLocation>
</comment>
<sequence length="2397" mass="266566">MSNKSGTSSQIIDLPQGGGALHGIGEKFSPDLHTGTGNFSVPIALPAGRNGFQPNLSLVYSTGNGNSPFGLGWSLSIPGVIRKTSDGLPRYDDSLDTFLLSGAEDLVPVDLQANLTHYRPRTEGLFARIAHHRDASQNYWKVESKDGLTSVYGTSASAGRDPAVLADPDNAGRVFAWKLSRTVDVFGNRIDYLYERDAQQTDGPHRWDQLYLSEIRYADYGDPANPQFLVRVNFVYEDRPDPFSEYRAGFEMRTIRRCRQIRIYTQADQERLTRTYHLNYLDQQPHAVLPLNQASLLHQVRVEGHDGTASEFLPPLQFDYSRFTPDQQKFFSVTGELPAGSLARPEYELADLFGNGLPDILEMKGTVRYWRNLGNGRFDKPREMAEAPAGLQLADPGVQMIDADGDGRIDLLVSRAGLAGYFPLRYDGLWDRRSFRPYEFAPSFDLEDPNVKLLDLTGNGVTDAIRSGTRLEYFFNDAEKGWHDSRSVERRALADFPNLDFSDPRVKWGDFSGDGLQDVAVVYDGHVAYWPNLGYGNWGKCVVMRHSPRLPYGYDPKRILIDDIDGDGLADFIYVDDRKILLWINQGGNGWSDAIEIGGTPAVSDMDAVRLVDLLGSGNRGLLWSRDADGSHRPQMHFLDFTGGSKPYLLQGMDNHLGAITRVGYLPSIHFYLRDQPLPATRWRTPLPFPVQVVARVEVIDQLSNGKLTTEYSYHHGYWDGAEREFRGFGRVDQRDSENLQTFHAGGLHAGQAFNAVASERFSPPLETRTWFHQGPVGDEFGGWREVDFSAEFWPADPQALSRPAAMTAALNALPRRRKRDALRTLRGSVLRTELYALDGSERQHRPYTVTEGLQGVREEAAPPAGDARRAIFFSFALAQRTTQWERGTEPMTQLALMGEYDQYGRLKSQLSVAVPRGRDYRLAAATAEPYLASYSETDYLQRDDAQRYLIDKVARTSNYEIINDGKTTAFALWEAVKAGSAGKKLIGQALNFYDGPGFQGLAFGLLGDYGALVRSENLVLDDALLAELYRSGDSVQTPPEFPLYLKPGAPAWTDEYPTEFRKLAAQAGYLYRKSGAGAISAQGYFVIAARHLYDFQVSGSNGKGRGLLVQQHDPLGRRTIVAYDRYSLLPERVIDPLGLKTEAKYDYRVLQPELVVDANANSRRFLFTPLGLLKASLVQGKSNIAEGDRKRPSIELSYDLLAFSERGQPVSVRSKQYQHHDSDLDVPLPQRDEIIETVEYSDGVGRLLQTRVQAEEIRFGDAAFGGGILLADQNDEAGSKLEFAGVRNGDANHPNVLVSGWQIYDNKGRAIEIYEPFYSQDWQYAAPGEAQLGQKAVMIYDPRGQLIHTLNPDGSEQRVIYGIPADLADPEQFAPTPWEAYTYDANDNAGRTHAASSQIFQNHWNTPASIVIDALGRTVQATARNGANPQTDWYVTRSSYDIRGNLLSVTDALDRVAFRYGYDLSNRPWRNDSIDAGLRRTVLDVLGNPVESRDSKGALILTGYDEGNRPNRLWARDGFNQTLTLRQVLIYGDRPDSGLSVDVARQKNLLGKLYQHYDEAGLVSVPGYDFKGNPLSQSRQTLSDAVLLSAYQNGAERNWAIDAYRINWQPPAGVTLAAHAQTLLDASVYETSSRFDALNRIKRMQYPKDVNGQRQELLPIYNRAGGLAQVKLNGQTYVQQIAYNAKGQRVLVAYGNGVMSRYTYDDKTFRLLRLRSERYSQSQADRFQPAGEALQDFGYSYDLVGNILQIDDRAQGSGILNNPAAATARDTALAQLLTSGNALLRQFDYDPIYRLLSATGRECDQAPEAPPWLDQPRCTDLTRTRAYSQHYRYDALGNMQELKHQLADGARNRLFTTAAGNNRLDTVTIGQSVYRYAYDANGNLLSEHQTRQFDWDHSDRLKAFRTQTAGSEPSVHAQYLYDAGGLRVKKLTRKQGGQYTVTVYIGGLFEYHRAVQGTTVQENNTLHVMDDQSRIALVRVGTAFPDDTTPAVKYHLGDHLGCSHVVIGGDGSWLNREEYTPYGETSFGSFARKRYRFTGKERDEESGLNYHAARYYAAWVVRWVSGDPIGVRGGINLYGYVDGNPIRLADLSGLNPDKPNTSQAEVCRPPGSPDDYVVAFGRAERNVDYHQTAASNTGLKPINIQGRVNVANGRGMDFFPSSWKLEETFLKPNGRLEPMFSGVMTQEALQGEFARTVHFDARGVEVMPKIPKGEAPGFSSADFHSSSELRQCLVHLSSTGPGERKVDVVIQHENGVSRIARTSNTVQGDSLPERLAKHTPNLKNPSGPSAVGGSVGKAPSNGKSTKTAGSVSGYAKTGSPSFKSDNPLGRVRLGGTGALPMMNEGPVDLSDLRIYGELYWLQLRYIGGPLYDPADPRSIADPIVYREAEINILGHP</sequence>
<comment type="caution">
    <text evidence="7">The sequence shown here is derived from an EMBL/GenBank/DDBJ whole genome shotgun (WGS) entry which is preliminary data.</text>
</comment>
<dbReference type="Gene3D" id="2.180.10.10">
    <property type="entry name" value="RHS repeat-associated core"/>
    <property type="match status" value="2"/>
</dbReference>
<dbReference type="Pfam" id="PF12256">
    <property type="entry name" value="TcdB_toxin_midN"/>
    <property type="match status" value="1"/>
</dbReference>
<dbReference type="Proteomes" id="UP001284537">
    <property type="component" value="Unassembled WGS sequence"/>
</dbReference>
<name>A0ABU4UBU5_9GAMM</name>
<dbReference type="EMBL" id="JAXARY010000004">
    <property type="protein sequence ID" value="MDX8126804.1"/>
    <property type="molecule type" value="Genomic_DNA"/>
</dbReference>
<proteinExistence type="predicted"/>
<dbReference type="InterPro" id="IPR022045">
    <property type="entry name" value="TcdB_toxin_mid/N"/>
</dbReference>
<feature type="compositionally biased region" description="Polar residues" evidence="4">
    <location>
        <begin position="2302"/>
        <end position="2311"/>
    </location>
</feature>
<dbReference type="SUPFAM" id="SSF69318">
    <property type="entry name" value="Integrin alpha N-terminal domain"/>
    <property type="match status" value="1"/>
</dbReference>
<dbReference type="InterPro" id="IPR022385">
    <property type="entry name" value="Rhs_assc_core"/>
</dbReference>
<accession>A0ABU4UBU5</accession>
<protein>
    <submittedName>
        <fullName evidence="7">SpvB/TcaC N-terminal domain-containing protein</fullName>
    </submittedName>
</protein>
<evidence type="ECO:0000256" key="2">
    <source>
        <dbReference type="ARBA" id="ARBA00022525"/>
    </source>
</evidence>
<dbReference type="PANTHER" id="PTHR32305">
    <property type="match status" value="1"/>
</dbReference>
<keyword evidence="3" id="KW-0843">Virulence</keyword>